<sequence length="624" mass="70012">MSENNSGFENFVTTLESFKSLQSGISGSRIKKLTNFALENVELEEKMVSSIINYSKTCQDSHKLGALYIIDSIAKVYLEQARAHKQYIKSTAKPGTYAHAVYVLGEAIQDLLYDSISKSNAENTEKVRMLIDIWDRVGLFPKGHLNAIRAKCFAMGDYNSTSASLSNAFNKHKSDDAKITYAQDPQERCTQILNNLNDSSNLSSKNHTHLNVSIPAELTNSSVPSKQQDALVQLLITIQQQLKSASSTSSRRSSVIAPPPPSQVAHVTTEYGSRRLRERNEEDRHVSKRSYRSRSPPSGRRNSLNNRNQNVGHMNNNNNNNNYNINSDNFSTVIGMNNHHLYPNEMNIPSNSHYRVKNVGFDPSLPPDHVKVFSRTLFIGGVPMHMKEWELSNILKPFAEVQSVILNNQRKHAFVKVYSRQEAENVLMNFNRDGSYNLRTRWGVGFGPRDCCDYQNGISIIPLKRLTEADQKWAVSAQWGGTGGQELTTGLVFDEPDIIIGDGVSSKVISQRMPTDGTRNGPRSLKRNPMPLQSGSYATPPQQQQPPQMVQPQPYGSPNQLYGQLQPNMLPPQQQQQQSYYAMNGQQQVPPPPPPQQQVQQNVADPTAQLNSLMNMLNQQQQRS</sequence>
<keyword evidence="2" id="KW-0597">Phosphoprotein</keyword>
<dbReference type="Pfam" id="PF21380">
    <property type="entry name" value="Nrd1-Seb1_dom2"/>
    <property type="match status" value="1"/>
</dbReference>
<dbReference type="InterPro" id="IPR006569">
    <property type="entry name" value="CID_dom"/>
</dbReference>
<dbReference type="AlphaFoldDB" id="G0WD58"/>
<feature type="domain" description="CID" evidence="8">
    <location>
        <begin position="3"/>
        <end position="156"/>
    </location>
</feature>
<evidence type="ECO:0000256" key="3">
    <source>
        <dbReference type="ARBA" id="ARBA00022884"/>
    </source>
</evidence>
<dbReference type="InterPro" id="IPR008942">
    <property type="entry name" value="ENTH_VHS"/>
</dbReference>
<dbReference type="SMART" id="SM00582">
    <property type="entry name" value="RPR"/>
    <property type="match status" value="1"/>
</dbReference>
<dbReference type="GO" id="GO:0071041">
    <property type="term" value="P:antisense RNA transcript catabolic process"/>
    <property type="evidence" value="ECO:0007669"/>
    <property type="project" value="EnsemblFungi"/>
</dbReference>
<dbReference type="Pfam" id="PF04818">
    <property type="entry name" value="CID"/>
    <property type="match status" value="1"/>
</dbReference>
<feature type="domain" description="RRM" evidence="7">
    <location>
        <begin position="375"/>
        <end position="445"/>
    </location>
</feature>
<dbReference type="InterPro" id="IPR000504">
    <property type="entry name" value="RRM_dom"/>
</dbReference>
<dbReference type="InterPro" id="IPR035979">
    <property type="entry name" value="RBD_domain_sf"/>
</dbReference>
<evidence type="ECO:0000259" key="8">
    <source>
        <dbReference type="PROSITE" id="PS51391"/>
    </source>
</evidence>
<dbReference type="eggNOG" id="KOG0132">
    <property type="taxonomic scope" value="Eukaryota"/>
</dbReference>
<evidence type="ECO:0000256" key="6">
    <source>
        <dbReference type="SAM" id="MobiDB-lite"/>
    </source>
</evidence>
<keyword evidence="3 5" id="KW-0694">RNA-binding</keyword>
<dbReference type="GO" id="GO:0001068">
    <property type="term" value="F:transcription regulatory region RNA binding"/>
    <property type="evidence" value="ECO:0007669"/>
    <property type="project" value="EnsemblFungi"/>
</dbReference>
<dbReference type="EMBL" id="HE580272">
    <property type="protein sequence ID" value="CCD25719.1"/>
    <property type="molecule type" value="Genomic_DNA"/>
</dbReference>
<dbReference type="CDD" id="cd16984">
    <property type="entry name" value="CID_Nrd1_like"/>
    <property type="match status" value="1"/>
</dbReference>
<dbReference type="HOGENOM" id="CLU_016577_0_0_1"/>
<evidence type="ECO:0000256" key="2">
    <source>
        <dbReference type="ARBA" id="ARBA00022553"/>
    </source>
</evidence>
<dbReference type="GO" id="GO:0071028">
    <property type="term" value="P:nuclear mRNA surveillance"/>
    <property type="evidence" value="ECO:0007669"/>
    <property type="project" value="EnsemblFungi"/>
</dbReference>
<dbReference type="GO" id="GO:0071034">
    <property type="term" value="P:CUT catabolic process"/>
    <property type="evidence" value="ECO:0007669"/>
    <property type="project" value="EnsemblFungi"/>
</dbReference>
<feature type="compositionally biased region" description="Low complexity" evidence="6">
    <location>
        <begin position="540"/>
        <end position="554"/>
    </location>
</feature>
<evidence type="ECO:0000256" key="5">
    <source>
        <dbReference type="PROSITE-ProRule" id="PRU00176"/>
    </source>
</evidence>
<dbReference type="RefSeq" id="XP_003670962.1">
    <property type="nucleotide sequence ID" value="XM_003670914.1"/>
</dbReference>
<feature type="compositionally biased region" description="Low complexity" evidence="6">
    <location>
        <begin position="244"/>
        <end position="254"/>
    </location>
</feature>
<dbReference type="KEGG" id="ndi:NDAI_0F04010"/>
<dbReference type="SUPFAM" id="SSF48464">
    <property type="entry name" value="ENTH/VHS domain"/>
    <property type="match status" value="1"/>
</dbReference>
<feature type="region of interest" description="Disordered" evidence="6">
    <location>
        <begin position="504"/>
        <end position="605"/>
    </location>
</feature>
<dbReference type="GO" id="GO:0030847">
    <property type="term" value="P:termination of RNA polymerase II transcription, exosome-dependent"/>
    <property type="evidence" value="ECO:0007669"/>
    <property type="project" value="EnsemblFungi"/>
</dbReference>
<dbReference type="SMART" id="SM00360">
    <property type="entry name" value="RRM"/>
    <property type="match status" value="1"/>
</dbReference>
<dbReference type="Proteomes" id="UP000000689">
    <property type="component" value="Chromosome 6"/>
</dbReference>
<feature type="compositionally biased region" description="Low complexity" evidence="6">
    <location>
        <begin position="293"/>
        <end position="324"/>
    </location>
</feature>
<dbReference type="GO" id="GO:0031126">
    <property type="term" value="P:sno(s)RNA 3'-end processing"/>
    <property type="evidence" value="ECO:0007669"/>
    <property type="project" value="EnsemblFungi"/>
</dbReference>
<dbReference type="GO" id="GO:0031124">
    <property type="term" value="P:mRNA 3'-end processing"/>
    <property type="evidence" value="ECO:0007669"/>
    <property type="project" value="EnsemblFungi"/>
</dbReference>
<dbReference type="GO" id="GO:0019904">
    <property type="term" value="F:protein domain specific binding"/>
    <property type="evidence" value="ECO:0007669"/>
    <property type="project" value="EnsemblFungi"/>
</dbReference>
<dbReference type="STRING" id="1071378.G0WD58"/>
<proteinExistence type="predicted"/>
<accession>G0WD58</accession>
<evidence type="ECO:0000256" key="4">
    <source>
        <dbReference type="ARBA" id="ARBA00023242"/>
    </source>
</evidence>
<evidence type="ECO:0000259" key="7">
    <source>
        <dbReference type="PROSITE" id="PS50102"/>
    </source>
</evidence>
<dbReference type="GeneID" id="11497057"/>
<dbReference type="OrthoDB" id="79367at2759"/>
<dbReference type="Gene3D" id="3.30.70.330">
    <property type="match status" value="1"/>
</dbReference>
<reference evidence="9 10" key="1">
    <citation type="journal article" date="2011" name="Proc. Natl. Acad. Sci. U.S.A.">
        <title>Evolutionary erosion of yeast sex chromosomes by mating-type switching accidents.</title>
        <authorList>
            <person name="Gordon J.L."/>
            <person name="Armisen D."/>
            <person name="Proux-Wera E."/>
            <person name="Oheigeartaigh S.S."/>
            <person name="Byrne K.P."/>
            <person name="Wolfe K.H."/>
        </authorList>
    </citation>
    <scope>NUCLEOTIDE SEQUENCE [LARGE SCALE GENOMIC DNA]</scope>
    <source>
        <strain evidence="10">ATCC 10597 / BCRC 20456 / CBS 421 / NBRC 0211 / NRRL Y-12639</strain>
    </source>
</reference>
<name>G0WD58_NAUDC</name>
<feature type="region of interest" description="Disordered" evidence="6">
    <location>
        <begin position="244"/>
        <end position="324"/>
    </location>
</feature>
<dbReference type="PROSITE" id="PS50102">
    <property type="entry name" value="RRM"/>
    <property type="match status" value="1"/>
</dbReference>
<protein>
    <recommendedName>
        <fullName evidence="11">Protein NRD1</fullName>
    </recommendedName>
</protein>
<gene>
    <name evidence="9" type="primary">NDAI0F04010</name>
    <name evidence="9" type="ordered locus">NDAI_0F04010</name>
</gene>
<organism evidence="9 10">
    <name type="scientific">Naumovozyma dairenensis (strain ATCC 10597 / BCRC 20456 / CBS 421 / NBRC 0211 / NRRL Y-12639)</name>
    <name type="common">Saccharomyces dairenensis</name>
    <dbReference type="NCBI Taxonomy" id="1071378"/>
    <lineage>
        <taxon>Eukaryota</taxon>
        <taxon>Fungi</taxon>
        <taxon>Dikarya</taxon>
        <taxon>Ascomycota</taxon>
        <taxon>Saccharomycotina</taxon>
        <taxon>Saccharomycetes</taxon>
        <taxon>Saccharomycetales</taxon>
        <taxon>Saccharomycetaceae</taxon>
        <taxon>Naumovozyma</taxon>
    </lineage>
</organism>
<feature type="compositionally biased region" description="Basic and acidic residues" evidence="6">
    <location>
        <begin position="272"/>
        <end position="285"/>
    </location>
</feature>
<feature type="compositionally biased region" description="Low complexity" evidence="6">
    <location>
        <begin position="563"/>
        <end position="588"/>
    </location>
</feature>
<evidence type="ECO:0000313" key="9">
    <source>
        <dbReference type="EMBL" id="CCD25719.1"/>
    </source>
</evidence>
<dbReference type="GO" id="GO:0034472">
    <property type="term" value="P:snRNA 3'-end processing"/>
    <property type="evidence" value="ECO:0007669"/>
    <property type="project" value="EnsemblFungi"/>
</dbReference>
<dbReference type="GO" id="GO:0035649">
    <property type="term" value="C:Nrd1 complex"/>
    <property type="evidence" value="ECO:0007669"/>
    <property type="project" value="EnsemblFungi"/>
</dbReference>
<evidence type="ECO:0000313" key="10">
    <source>
        <dbReference type="Proteomes" id="UP000000689"/>
    </source>
</evidence>
<dbReference type="InterPro" id="IPR048892">
    <property type="entry name" value="Nrd1_Seb1_dom2"/>
</dbReference>
<dbReference type="GO" id="GO:0042780">
    <property type="term" value="P:tRNA 3'-end processing"/>
    <property type="evidence" value="ECO:0007669"/>
    <property type="project" value="EnsemblFungi"/>
</dbReference>
<dbReference type="Gene3D" id="1.25.40.90">
    <property type="match status" value="1"/>
</dbReference>
<comment type="subcellular location">
    <subcellularLocation>
        <location evidence="1">Nucleus</location>
    </subcellularLocation>
</comment>
<dbReference type="InterPro" id="IPR012677">
    <property type="entry name" value="Nucleotide-bd_a/b_plait_sf"/>
</dbReference>
<dbReference type="OMA" id="GIVQTCI"/>
<dbReference type="SUPFAM" id="SSF54928">
    <property type="entry name" value="RNA-binding domain, RBD"/>
    <property type="match status" value="1"/>
</dbReference>
<keyword evidence="10" id="KW-1185">Reference proteome</keyword>
<evidence type="ECO:0008006" key="11">
    <source>
        <dbReference type="Google" id="ProtNLM"/>
    </source>
</evidence>
<keyword evidence="4" id="KW-0539">Nucleus</keyword>
<evidence type="ECO:0000256" key="1">
    <source>
        <dbReference type="ARBA" id="ARBA00004123"/>
    </source>
</evidence>
<dbReference type="FunFam" id="3.30.70.330:FF:000397">
    <property type="entry name" value="RNA binding protein Nrd1"/>
    <property type="match status" value="1"/>
</dbReference>
<dbReference type="GO" id="GO:0005634">
    <property type="term" value="C:nucleus"/>
    <property type="evidence" value="ECO:0007669"/>
    <property type="project" value="UniProtKB-SubCell"/>
</dbReference>
<dbReference type="PROSITE" id="PS51391">
    <property type="entry name" value="CID"/>
    <property type="match status" value="1"/>
</dbReference>